<evidence type="ECO:0000313" key="4">
    <source>
        <dbReference type="Proteomes" id="UP000321513"/>
    </source>
</evidence>
<organism evidence="3 4">
    <name type="scientific">Segetibacter aerophilus</name>
    <dbReference type="NCBI Taxonomy" id="670293"/>
    <lineage>
        <taxon>Bacteria</taxon>
        <taxon>Pseudomonadati</taxon>
        <taxon>Bacteroidota</taxon>
        <taxon>Chitinophagia</taxon>
        <taxon>Chitinophagales</taxon>
        <taxon>Chitinophagaceae</taxon>
        <taxon>Segetibacter</taxon>
    </lineage>
</organism>
<feature type="domain" description="Outer membrane protein beta-barrel" evidence="2">
    <location>
        <begin position="24"/>
        <end position="199"/>
    </location>
</feature>
<dbReference type="RefSeq" id="WP_147202032.1">
    <property type="nucleotide sequence ID" value="NZ_BJYT01000001.1"/>
</dbReference>
<accession>A0A512B7Y4</accession>
<keyword evidence="1" id="KW-0732">Signal</keyword>
<name>A0A512B7Y4_9BACT</name>
<evidence type="ECO:0000256" key="1">
    <source>
        <dbReference type="SAM" id="SignalP"/>
    </source>
</evidence>
<protein>
    <recommendedName>
        <fullName evidence="2">Outer membrane protein beta-barrel domain-containing protein</fullName>
    </recommendedName>
</protein>
<evidence type="ECO:0000259" key="2">
    <source>
        <dbReference type="Pfam" id="PF13568"/>
    </source>
</evidence>
<sequence>MKKQILLFTTILISTFALAQVKPSFGIRAGVTSSSMRGDAVNNLKDMLDFTNGMITTSNRQGFFAGGYASIPVSATVSVEPAIYYSQKGYEMKGALGLKGVEFLGANAKAKLNSQYIDIPVVVKGNFNGFQIFAGPQLSYLVNANLATTAGVLGFNLLNDKMDATNQFNKVDLGLTGGIGYQISRGINIMASYDYGLSKADANRNLNSYNQSFKVGIGMGL</sequence>
<feature type="signal peptide" evidence="1">
    <location>
        <begin position="1"/>
        <end position="19"/>
    </location>
</feature>
<comment type="caution">
    <text evidence="3">The sequence shown here is derived from an EMBL/GenBank/DDBJ whole genome shotgun (WGS) entry which is preliminary data.</text>
</comment>
<feature type="chain" id="PRO_5022202579" description="Outer membrane protein beta-barrel domain-containing protein" evidence="1">
    <location>
        <begin position="20"/>
        <end position="221"/>
    </location>
</feature>
<reference evidence="3 4" key="1">
    <citation type="submission" date="2019-07" db="EMBL/GenBank/DDBJ databases">
        <title>Whole genome shotgun sequence of Segetibacter aerophilus NBRC 106135.</title>
        <authorList>
            <person name="Hosoyama A."/>
            <person name="Uohara A."/>
            <person name="Ohji S."/>
            <person name="Ichikawa N."/>
        </authorList>
    </citation>
    <scope>NUCLEOTIDE SEQUENCE [LARGE SCALE GENOMIC DNA]</scope>
    <source>
        <strain evidence="3 4">NBRC 106135</strain>
    </source>
</reference>
<gene>
    <name evidence="3" type="ORF">SAE01_05670</name>
</gene>
<dbReference type="EMBL" id="BJYT01000001">
    <property type="protein sequence ID" value="GEO08071.1"/>
    <property type="molecule type" value="Genomic_DNA"/>
</dbReference>
<dbReference type="InterPro" id="IPR025665">
    <property type="entry name" value="Beta-barrel_OMP_2"/>
</dbReference>
<dbReference type="AlphaFoldDB" id="A0A512B7Y4"/>
<dbReference type="Pfam" id="PF13568">
    <property type="entry name" value="OMP_b-brl_2"/>
    <property type="match status" value="1"/>
</dbReference>
<keyword evidence="4" id="KW-1185">Reference proteome</keyword>
<proteinExistence type="predicted"/>
<dbReference type="Proteomes" id="UP000321513">
    <property type="component" value="Unassembled WGS sequence"/>
</dbReference>
<dbReference type="OrthoDB" id="947434at2"/>
<evidence type="ECO:0000313" key="3">
    <source>
        <dbReference type="EMBL" id="GEO08071.1"/>
    </source>
</evidence>